<comment type="similarity">
    <text evidence="1">Belongs to the 'phage' integrase family.</text>
</comment>
<accession>A0ABX0K1X1</accession>
<protein>
    <submittedName>
        <fullName evidence="6">Tyrosine-type recombinase/integrase</fullName>
    </submittedName>
</protein>
<dbReference type="PANTHER" id="PTHR30349">
    <property type="entry name" value="PHAGE INTEGRASE-RELATED"/>
    <property type="match status" value="1"/>
</dbReference>
<dbReference type="EMBL" id="WOSY01000015">
    <property type="protein sequence ID" value="NHN89636.1"/>
    <property type="molecule type" value="Genomic_DNA"/>
</dbReference>
<dbReference type="InterPro" id="IPR011010">
    <property type="entry name" value="DNA_brk_join_enz"/>
</dbReference>
<reference evidence="6 7" key="1">
    <citation type="journal article" date="2020" name="Int. J. Syst. Evol. Microbiol.">
        <title>Novel acetic acid bacteria from cider fermentations: Acetobacter conturbans sp. nov. and Acetobacter fallax sp. nov.</title>
        <authorList>
            <person name="Sombolestani A.S."/>
            <person name="Cleenwerck I."/>
            <person name="Cnockaert M."/>
            <person name="Borremans W."/>
            <person name="Wieme A.D."/>
            <person name="De Vuyst L."/>
            <person name="Vandamme P."/>
        </authorList>
    </citation>
    <scope>NUCLEOTIDE SEQUENCE [LARGE SCALE GENOMIC DNA]</scope>
    <source>
        <strain evidence="6 7">LMG 1627</strain>
    </source>
</reference>
<name>A0ABX0K1X1_9PROT</name>
<dbReference type="RefSeq" id="WP_173570965.1">
    <property type="nucleotide sequence ID" value="NZ_WOSY01000015.1"/>
</dbReference>
<evidence type="ECO:0000256" key="3">
    <source>
        <dbReference type="ARBA" id="ARBA00023125"/>
    </source>
</evidence>
<sequence length="409" mass="48210">MSILYTVFRRPDSPNWWVSFSLPEIGLIRESLRTKDKATADEKAASVYYGYKAKIEHRLPVKNDNFQHVMPKFHAFLKERLEQRKLTLTRYTQHKKFIDSYFMEYFHKKTPQFLNTHEINKFIEWRCNYWITGPGKEQTHRTIHRGNRVFQRRIPANLKVYPTSSTLEGNNAAMHQLVRWLHDNGYIRNLITWERPPVATSARPGFKSDEIALYMNQAQKDITAEDLNIRERYDRVLIWAFSGFMINTGLRPTEALRLRWKDLVGWSCDALSDFKILVHAKKKHRTAIPFPAAGSDLATMWDLFDGYFGHVPSPDDFIFCSTSRKKSDYTNVLMNRILKKTGLQTDYRGVRRSSYSFRHYYITSQLERGLDAYLIAKACGTSVDQIRKHYDHTSLEQYKDKLIPKSMRL</sequence>
<dbReference type="Gene3D" id="1.10.443.10">
    <property type="entry name" value="Intergrase catalytic core"/>
    <property type="match status" value="1"/>
</dbReference>
<dbReference type="SUPFAM" id="SSF56349">
    <property type="entry name" value="DNA breaking-rejoining enzymes"/>
    <property type="match status" value="1"/>
</dbReference>
<dbReference type="InterPro" id="IPR050090">
    <property type="entry name" value="Tyrosine_recombinase_XerCD"/>
</dbReference>
<dbReference type="CDD" id="cd00397">
    <property type="entry name" value="DNA_BRE_C"/>
    <property type="match status" value="1"/>
</dbReference>
<dbReference type="Pfam" id="PF00589">
    <property type="entry name" value="Phage_integrase"/>
    <property type="match status" value="1"/>
</dbReference>
<dbReference type="InterPro" id="IPR002104">
    <property type="entry name" value="Integrase_catalytic"/>
</dbReference>
<keyword evidence="7" id="KW-1185">Reference proteome</keyword>
<gene>
    <name evidence="6" type="ORF">GOB81_13545</name>
</gene>
<dbReference type="Proteomes" id="UP000631653">
    <property type="component" value="Unassembled WGS sequence"/>
</dbReference>
<organism evidence="6 7">
    <name type="scientific">Acetobacter conturbans</name>
    <dbReference type="NCBI Taxonomy" id="1737472"/>
    <lineage>
        <taxon>Bacteria</taxon>
        <taxon>Pseudomonadati</taxon>
        <taxon>Pseudomonadota</taxon>
        <taxon>Alphaproteobacteria</taxon>
        <taxon>Acetobacterales</taxon>
        <taxon>Acetobacteraceae</taxon>
        <taxon>Acetobacter</taxon>
    </lineage>
</organism>
<evidence type="ECO:0000256" key="2">
    <source>
        <dbReference type="ARBA" id="ARBA00022908"/>
    </source>
</evidence>
<evidence type="ECO:0000313" key="6">
    <source>
        <dbReference type="EMBL" id="NHN89636.1"/>
    </source>
</evidence>
<keyword evidence="2" id="KW-0229">DNA integration</keyword>
<keyword evidence="4" id="KW-0233">DNA recombination</keyword>
<dbReference type="PROSITE" id="PS51898">
    <property type="entry name" value="TYR_RECOMBINASE"/>
    <property type="match status" value="1"/>
</dbReference>
<evidence type="ECO:0000259" key="5">
    <source>
        <dbReference type="PROSITE" id="PS51898"/>
    </source>
</evidence>
<dbReference type="InterPro" id="IPR013762">
    <property type="entry name" value="Integrase-like_cat_sf"/>
</dbReference>
<evidence type="ECO:0000256" key="1">
    <source>
        <dbReference type="ARBA" id="ARBA00008857"/>
    </source>
</evidence>
<keyword evidence="3" id="KW-0238">DNA-binding</keyword>
<evidence type="ECO:0000256" key="4">
    <source>
        <dbReference type="ARBA" id="ARBA00023172"/>
    </source>
</evidence>
<evidence type="ECO:0000313" key="7">
    <source>
        <dbReference type="Proteomes" id="UP000631653"/>
    </source>
</evidence>
<feature type="domain" description="Tyr recombinase" evidence="5">
    <location>
        <begin position="218"/>
        <end position="403"/>
    </location>
</feature>
<dbReference type="PANTHER" id="PTHR30349:SF41">
    <property type="entry name" value="INTEGRASE_RECOMBINASE PROTEIN MJ0367-RELATED"/>
    <property type="match status" value="1"/>
</dbReference>
<comment type="caution">
    <text evidence="6">The sequence shown here is derived from an EMBL/GenBank/DDBJ whole genome shotgun (WGS) entry which is preliminary data.</text>
</comment>
<proteinExistence type="inferred from homology"/>